<dbReference type="InterPro" id="IPR009097">
    <property type="entry name" value="Cyclic_Pdiesterase"/>
</dbReference>
<accession>A0A9X3XJA9</accession>
<evidence type="ECO:0000313" key="1">
    <source>
        <dbReference type="EMBL" id="MDC4238699.1"/>
    </source>
</evidence>
<evidence type="ECO:0000313" key="2">
    <source>
        <dbReference type="Proteomes" id="UP001141183"/>
    </source>
</evidence>
<comment type="caution">
    <text evidence="1">The sequence shown here is derived from an EMBL/GenBank/DDBJ whole genome shotgun (WGS) entry which is preliminary data.</text>
</comment>
<reference evidence="1" key="1">
    <citation type="submission" date="2022-05" db="EMBL/GenBank/DDBJ databases">
        <title>Draft genome sequence of Clostridium tertium strain CP3 isolated from Peru.</title>
        <authorList>
            <person name="Hurtado R."/>
            <person name="Lima L."/>
            <person name="Sousa T."/>
            <person name="Jaiswal A.K."/>
            <person name="Tiwari S."/>
            <person name="Maturrano L."/>
            <person name="Brenig B."/>
            <person name="Azevedo V."/>
        </authorList>
    </citation>
    <scope>NUCLEOTIDE SEQUENCE</scope>
    <source>
        <strain evidence="1">CP3</strain>
    </source>
</reference>
<gene>
    <name evidence="1" type="ORF">NE398_00740</name>
</gene>
<dbReference type="RefSeq" id="WP_272469972.1">
    <property type="nucleotide sequence ID" value="NZ_JAMRYU010000001.1"/>
</dbReference>
<dbReference type="AlphaFoldDB" id="A0A9X3XJA9"/>
<name>A0A9X3XJA9_9CLOT</name>
<protein>
    <submittedName>
        <fullName evidence="1">2'-5' RNA ligase family protein</fullName>
    </submittedName>
</protein>
<proteinExistence type="predicted"/>
<organism evidence="1 2">
    <name type="scientific">Clostridium tertium</name>
    <dbReference type="NCBI Taxonomy" id="1559"/>
    <lineage>
        <taxon>Bacteria</taxon>
        <taxon>Bacillati</taxon>
        <taxon>Bacillota</taxon>
        <taxon>Clostridia</taxon>
        <taxon>Eubacteriales</taxon>
        <taxon>Clostridiaceae</taxon>
        <taxon>Clostridium</taxon>
    </lineage>
</organism>
<dbReference type="SUPFAM" id="SSF55144">
    <property type="entry name" value="LigT-like"/>
    <property type="match status" value="1"/>
</dbReference>
<dbReference type="Gene3D" id="3.90.1140.10">
    <property type="entry name" value="Cyclic phosphodiesterase"/>
    <property type="match status" value="1"/>
</dbReference>
<sequence length="176" mass="21150">MRYAIVCVVKGEAGAFNNEMRKDIFQKFKAKSSKLPAHFTIKAPFEYDKSIKDLEDALYKFSKNEKKAEFIMDKYNHFDNRVIYMDVNMSNEGKVIHDKLIDILDNFDYIEFNKKDGKDKIFHVTLTSKKVPSIYKEVWEYVNKYPFEFNCYFDNISIFKWVDNTWKLHKEFIIEN</sequence>
<dbReference type="PANTHER" id="PTHR40037:SF1">
    <property type="entry name" value="PHOSPHOESTERASE SAOUHSC_00951-RELATED"/>
    <property type="match status" value="1"/>
</dbReference>
<keyword evidence="2" id="KW-1185">Reference proteome</keyword>
<dbReference type="InterPro" id="IPR050580">
    <property type="entry name" value="2H_phosphoesterase_YjcG-like"/>
</dbReference>
<dbReference type="GO" id="GO:0016874">
    <property type="term" value="F:ligase activity"/>
    <property type="evidence" value="ECO:0007669"/>
    <property type="project" value="UniProtKB-KW"/>
</dbReference>
<dbReference type="PANTHER" id="PTHR40037">
    <property type="entry name" value="PHOSPHOESTERASE YJCG-RELATED"/>
    <property type="match status" value="1"/>
</dbReference>
<keyword evidence="1" id="KW-0436">Ligase</keyword>
<dbReference type="EMBL" id="JAMRYU010000001">
    <property type="protein sequence ID" value="MDC4238699.1"/>
    <property type="molecule type" value="Genomic_DNA"/>
</dbReference>
<dbReference type="Pfam" id="PF13563">
    <property type="entry name" value="2_5_RNA_ligase2"/>
    <property type="match status" value="1"/>
</dbReference>
<dbReference type="Proteomes" id="UP001141183">
    <property type="component" value="Unassembled WGS sequence"/>
</dbReference>